<dbReference type="EMBL" id="SLXV01000021">
    <property type="protein sequence ID" value="TCP67098.1"/>
    <property type="molecule type" value="Genomic_DNA"/>
</dbReference>
<keyword evidence="2" id="KW-1185">Reference proteome</keyword>
<dbReference type="CDD" id="cd11545">
    <property type="entry name" value="NTP-PPase_YP_001813558"/>
    <property type="match status" value="1"/>
</dbReference>
<dbReference type="AlphaFoldDB" id="A0A4R2RUV3"/>
<proteinExistence type="predicted"/>
<dbReference type="OrthoDB" id="9810101at2"/>
<comment type="caution">
    <text evidence="1">The sequence shown here is derived from an EMBL/GenBank/DDBJ whole genome shotgun (WGS) entry which is preliminary data.</text>
</comment>
<evidence type="ECO:0000313" key="2">
    <source>
        <dbReference type="Proteomes" id="UP000294746"/>
    </source>
</evidence>
<name>A0A4R2RUV3_9BACL</name>
<sequence>MRESWKQVKSWHKSFGLAAPEEPQLLPDDRVKQRIGFMQEELQEFVESRTLEDQADAMIDLMYFSLGTLVEMGVDPGELFDIVHRANMSKLWEDGKPRYRESDGKVMKPAYWQDPQPLLKKEILRQIQQKKSEKETGL</sequence>
<dbReference type="GO" id="GO:0016787">
    <property type="term" value="F:hydrolase activity"/>
    <property type="evidence" value="ECO:0007669"/>
    <property type="project" value="UniProtKB-KW"/>
</dbReference>
<reference evidence="1 2" key="1">
    <citation type="submission" date="2019-03" db="EMBL/GenBank/DDBJ databases">
        <title>Genomic Encyclopedia of Type Strains, Phase IV (KMG-IV): sequencing the most valuable type-strain genomes for metagenomic binning, comparative biology and taxonomic classification.</title>
        <authorList>
            <person name="Goeker M."/>
        </authorList>
    </citation>
    <scope>NUCLEOTIDE SEQUENCE [LARGE SCALE GENOMIC DNA]</scope>
    <source>
        <strain evidence="1 2">DSM 46831</strain>
    </source>
</reference>
<evidence type="ECO:0000313" key="1">
    <source>
        <dbReference type="EMBL" id="TCP67098.1"/>
    </source>
</evidence>
<dbReference type="Gene3D" id="1.10.3420.10">
    <property type="entry name" value="putative ntp pyrophosphohydrolase like domain"/>
    <property type="match status" value="1"/>
</dbReference>
<dbReference type="RefSeq" id="WP_131848964.1">
    <property type="nucleotide sequence ID" value="NZ_SLXV01000021.1"/>
</dbReference>
<gene>
    <name evidence="1" type="ORF">EDD57_12139</name>
</gene>
<protein>
    <submittedName>
        <fullName evidence="1">Putative HAD superfamily Cof-like phosphohydrolase</fullName>
    </submittedName>
</protein>
<accession>A0A4R2RUV3</accession>
<organism evidence="1 2">
    <name type="scientific">Baia soyae</name>
    <dbReference type="NCBI Taxonomy" id="1544746"/>
    <lineage>
        <taxon>Bacteria</taxon>
        <taxon>Bacillati</taxon>
        <taxon>Bacillota</taxon>
        <taxon>Bacilli</taxon>
        <taxon>Bacillales</taxon>
        <taxon>Thermoactinomycetaceae</taxon>
        <taxon>Baia</taxon>
    </lineage>
</organism>
<dbReference type="Pfam" id="PF01503">
    <property type="entry name" value="PRA-PH"/>
    <property type="match status" value="1"/>
</dbReference>
<dbReference type="InterPro" id="IPR021130">
    <property type="entry name" value="PRib-ATP_PPHydrolase-like"/>
</dbReference>
<dbReference type="Proteomes" id="UP000294746">
    <property type="component" value="Unassembled WGS sequence"/>
</dbReference>
<keyword evidence="1" id="KW-0378">Hydrolase</keyword>
<dbReference type="InterPro" id="IPR023292">
    <property type="entry name" value="NTP_PyroPHydrolase-like_dom_sf"/>
</dbReference>